<evidence type="ECO:0000313" key="3">
    <source>
        <dbReference type="Proteomes" id="UP000054032"/>
    </source>
</evidence>
<accession>W6Z810</accession>
<feature type="compositionally biased region" description="Basic and acidic residues" evidence="1">
    <location>
        <begin position="67"/>
        <end position="77"/>
    </location>
</feature>
<gene>
    <name evidence="2" type="ORF">COCMIDRAFT_36420</name>
</gene>
<protein>
    <submittedName>
        <fullName evidence="2">Uncharacterized protein</fullName>
    </submittedName>
</protein>
<proteinExistence type="predicted"/>
<dbReference type="Proteomes" id="UP000054032">
    <property type="component" value="Unassembled WGS sequence"/>
</dbReference>
<dbReference type="GeneID" id="19123024"/>
<dbReference type="eggNOG" id="ENOG502SPB4">
    <property type="taxonomic scope" value="Eukaryota"/>
</dbReference>
<evidence type="ECO:0000313" key="2">
    <source>
        <dbReference type="EMBL" id="EUC45913.1"/>
    </source>
</evidence>
<reference evidence="2 3" key="1">
    <citation type="journal article" date="2013" name="PLoS Genet.">
        <title>Comparative genome structure, secondary metabolite, and effector coding capacity across Cochliobolus pathogens.</title>
        <authorList>
            <person name="Condon B.J."/>
            <person name="Leng Y."/>
            <person name="Wu D."/>
            <person name="Bushley K.E."/>
            <person name="Ohm R.A."/>
            <person name="Otillar R."/>
            <person name="Martin J."/>
            <person name="Schackwitz W."/>
            <person name="Grimwood J."/>
            <person name="MohdZainudin N."/>
            <person name="Xue C."/>
            <person name="Wang R."/>
            <person name="Manning V.A."/>
            <person name="Dhillon B."/>
            <person name="Tu Z.J."/>
            <person name="Steffenson B.J."/>
            <person name="Salamov A."/>
            <person name="Sun H."/>
            <person name="Lowry S."/>
            <person name="LaButti K."/>
            <person name="Han J."/>
            <person name="Copeland A."/>
            <person name="Lindquist E."/>
            <person name="Barry K."/>
            <person name="Schmutz J."/>
            <person name="Baker S.E."/>
            <person name="Ciuffetti L.M."/>
            <person name="Grigoriev I.V."/>
            <person name="Zhong S."/>
            <person name="Turgeon B.G."/>
        </authorList>
    </citation>
    <scope>NUCLEOTIDE SEQUENCE [LARGE SCALE GENOMIC DNA]</scope>
    <source>
        <strain evidence="2 3">ATCC 44560</strain>
    </source>
</reference>
<organism evidence="2 3">
    <name type="scientific">Bipolaris oryzae ATCC 44560</name>
    <dbReference type="NCBI Taxonomy" id="930090"/>
    <lineage>
        <taxon>Eukaryota</taxon>
        <taxon>Fungi</taxon>
        <taxon>Dikarya</taxon>
        <taxon>Ascomycota</taxon>
        <taxon>Pezizomycotina</taxon>
        <taxon>Dothideomycetes</taxon>
        <taxon>Pleosporomycetidae</taxon>
        <taxon>Pleosporales</taxon>
        <taxon>Pleosporineae</taxon>
        <taxon>Pleosporaceae</taxon>
        <taxon>Bipolaris</taxon>
    </lineage>
</organism>
<dbReference type="AlphaFoldDB" id="W6Z810"/>
<sequence length="442" mass="49909">MISSTNLRVDSKDGSHEAARAEEDPEAKQDVSFDDSSQSLPPSEEVSEQSLLEELFPEAHSAPPPRPTEKSRDQYPRLELPKSIIPELVGGPRKVNKGETEPFQQHREQIAVLQLTNCSTGLTEADFRRIIPKGKHLEGWRRDSDFYKVIPGRDPLSLERLPFYYLLFKNTKAALAYQKNASRLHKLSARYQPSSILSAIPPPKGFLEDGEDIGAAVASYNLLPKDHAMSLNVLMQPYNPALRLLIERGGYQPIAPGVDEKGNRIWRVLLHIEGYEPSASDIYIAVCTDAYRQGSLVPLRNESQSSIHRLRDMINLKMSSKLVSSSRPRAYGTFDHSDSPLVNAMSSSSSSSPLPSSMEMAYDDPEIQSMMGSADEDRPAAQMHQEVMNRVYNRWVLDFEDEHSARRWCLRWHRTVFPEPSGGDSVWKDSEEVRMCNAEVLW</sequence>
<name>W6Z810_COCMI</name>
<feature type="region of interest" description="Disordered" evidence="1">
    <location>
        <begin position="1"/>
        <end position="77"/>
    </location>
</feature>
<dbReference type="OrthoDB" id="5332316at2759"/>
<evidence type="ECO:0000256" key="1">
    <source>
        <dbReference type="SAM" id="MobiDB-lite"/>
    </source>
</evidence>
<dbReference type="KEGG" id="bor:COCMIDRAFT_36420"/>
<feature type="compositionally biased region" description="Basic and acidic residues" evidence="1">
    <location>
        <begin position="9"/>
        <end position="31"/>
    </location>
</feature>
<dbReference type="EMBL" id="KI963975">
    <property type="protein sequence ID" value="EUC45913.1"/>
    <property type="molecule type" value="Genomic_DNA"/>
</dbReference>
<dbReference type="HOGENOM" id="CLU_045435_2_1_1"/>
<feature type="compositionally biased region" description="Low complexity" evidence="1">
    <location>
        <begin position="36"/>
        <end position="54"/>
    </location>
</feature>
<keyword evidence="3" id="KW-1185">Reference proteome</keyword>
<dbReference type="RefSeq" id="XP_007687576.1">
    <property type="nucleotide sequence ID" value="XM_007689386.1"/>
</dbReference>